<protein>
    <recommendedName>
        <fullName evidence="14">Non-specific serine/threonine protein kinase</fullName>
    </recommendedName>
</protein>
<dbReference type="Pfam" id="PF00069">
    <property type="entry name" value="Pkinase"/>
    <property type="match status" value="1"/>
</dbReference>
<keyword evidence="8" id="KW-0325">Glycoprotein</keyword>
<evidence type="ECO:0000313" key="13">
    <source>
        <dbReference type="Proteomes" id="UP000594261"/>
    </source>
</evidence>
<keyword evidence="13" id="KW-1185">Reference proteome</keyword>
<keyword evidence="5" id="KW-0418">Kinase</keyword>
<reference evidence="12 13" key="1">
    <citation type="journal article" date="2016" name="G3 (Bethesda)">
        <title>First Draft Assembly and Annotation of the Genome of a California Endemic Oak Quercus lobata Nee (Fagaceae).</title>
        <authorList>
            <person name="Sork V.L."/>
            <person name="Fitz-Gibbon S.T."/>
            <person name="Puiu D."/>
            <person name="Crepeau M."/>
            <person name="Gugger P.F."/>
            <person name="Sherman R."/>
            <person name="Stevens K."/>
            <person name="Langley C.H."/>
            <person name="Pellegrini M."/>
            <person name="Salzberg S.L."/>
        </authorList>
    </citation>
    <scope>NUCLEOTIDE SEQUENCE [LARGE SCALE GENOMIC DNA]</scope>
    <source>
        <strain evidence="12 13">cv. SW786</strain>
    </source>
</reference>
<dbReference type="PROSITE" id="PS50011">
    <property type="entry name" value="PROTEIN_KINASE_DOM"/>
    <property type="match status" value="1"/>
</dbReference>
<dbReference type="InterPro" id="IPR001480">
    <property type="entry name" value="Bulb-type_lectin_dom"/>
</dbReference>
<dbReference type="SMART" id="SM00220">
    <property type="entry name" value="S_TKc"/>
    <property type="match status" value="1"/>
</dbReference>
<keyword evidence="7" id="KW-1015">Disulfide bond</keyword>
<evidence type="ECO:0000256" key="7">
    <source>
        <dbReference type="ARBA" id="ARBA00023157"/>
    </source>
</evidence>
<dbReference type="EnsemblPlants" id="QL01p007167:mrna">
    <property type="protein sequence ID" value="QL01p007167:mrna"/>
    <property type="gene ID" value="QL01p007167"/>
</dbReference>
<keyword evidence="4 9" id="KW-0547">Nucleotide-binding</keyword>
<evidence type="ECO:0000256" key="1">
    <source>
        <dbReference type="ARBA" id="ARBA00022536"/>
    </source>
</evidence>
<feature type="domain" description="Bulb-type lectin" evidence="11">
    <location>
        <begin position="1"/>
        <end position="123"/>
    </location>
</feature>
<dbReference type="PANTHER" id="PTHR47976">
    <property type="entry name" value="G-TYPE LECTIN S-RECEPTOR-LIKE SERINE/THREONINE-PROTEIN KINASE SD2-5"/>
    <property type="match status" value="1"/>
</dbReference>
<dbReference type="Gene3D" id="3.30.200.20">
    <property type="entry name" value="Phosphorylase Kinase, domain 1"/>
    <property type="match status" value="1"/>
</dbReference>
<evidence type="ECO:0000256" key="3">
    <source>
        <dbReference type="ARBA" id="ARBA00022729"/>
    </source>
</evidence>
<dbReference type="FunFam" id="1.10.510.10:FF:000237">
    <property type="entry name" value="G-type lectin S-receptor-like serine/threonine-protein kinase"/>
    <property type="match status" value="1"/>
</dbReference>
<dbReference type="Gene3D" id="1.10.510.10">
    <property type="entry name" value="Transferase(Phosphotransferase) domain 1"/>
    <property type="match status" value="1"/>
</dbReference>
<dbReference type="InterPro" id="IPR000719">
    <property type="entry name" value="Prot_kinase_dom"/>
</dbReference>
<dbReference type="PROSITE" id="PS50927">
    <property type="entry name" value="BULB_LECTIN"/>
    <property type="match status" value="1"/>
</dbReference>
<dbReference type="InterPro" id="IPR051343">
    <property type="entry name" value="G-type_lectin_kinases/EP1-like"/>
</dbReference>
<feature type="domain" description="Protein kinase" evidence="10">
    <location>
        <begin position="253"/>
        <end position="530"/>
    </location>
</feature>
<dbReference type="SUPFAM" id="SSF56112">
    <property type="entry name" value="Protein kinase-like (PK-like)"/>
    <property type="match status" value="1"/>
</dbReference>
<reference evidence="12" key="2">
    <citation type="submission" date="2021-01" db="UniProtKB">
        <authorList>
            <consortium name="EnsemblPlants"/>
        </authorList>
    </citation>
    <scope>IDENTIFICATION</scope>
</reference>
<dbReference type="PROSITE" id="PS00107">
    <property type="entry name" value="PROTEIN_KINASE_ATP"/>
    <property type="match status" value="1"/>
</dbReference>
<evidence type="ECO:0000259" key="11">
    <source>
        <dbReference type="PROSITE" id="PS50927"/>
    </source>
</evidence>
<evidence type="ECO:0000313" key="12">
    <source>
        <dbReference type="EnsemblPlants" id="QL01p007167:mrna"/>
    </source>
</evidence>
<evidence type="ECO:0000256" key="2">
    <source>
        <dbReference type="ARBA" id="ARBA00022679"/>
    </source>
</evidence>
<evidence type="ECO:0008006" key="14">
    <source>
        <dbReference type="Google" id="ProtNLM"/>
    </source>
</evidence>
<dbReference type="InterPro" id="IPR017441">
    <property type="entry name" value="Protein_kinase_ATP_BS"/>
</dbReference>
<keyword evidence="6 9" id="KW-0067">ATP-binding</keyword>
<proteinExistence type="predicted"/>
<evidence type="ECO:0000259" key="10">
    <source>
        <dbReference type="PROSITE" id="PS50011"/>
    </source>
</evidence>
<evidence type="ECO:0000256" key="4">
    <source>
        <dbReference type="ARBA" id="ARBA00022741"/>
    </source>
</evidence>
<dbReference type="PROSITE" id="PS00108">
    <property type="entry name" value="PROTEIN_KINASE_ST"/>
    <property type="match status" value="1"/>
</dbReference>
<dbReference type="InterPro" id="IPR011009">
    <property type="entry name" value="Kinase-like_dom_sf"/>
</dbReference>
<accession>A0A7N2KL59</accession>
<dbReference type="EMBL" id="LRBV02000001">
    <property type="status" value="NOT_ANNOTATED_CDS"/>
    <property type="molecule type" value="Genomic_DNA"/>
</dbReference>
<sequence length="541" mass="60612">MVTLEQEQYLISSCKVIQMRSPCNADKSVTTTGEGLVSLGSYLTALDGNFSWNSPSANGNSLVQKGSKVELTTGGQLVLSDTNMQQVWAADVDASGVNYVSMLNIGNFVLARQDYVNSWESFNSPTDTILPTQFLFNQSGNIYIMARNGTLLDLISKNSVSTTDFFQRGALDYDGIFRQYIYPKANGTSAGGWLLACINELHATASNCYGHFTIDAKKVKNASNRLSHATNLPINAWDEPTEFHLQGARRSNIWIQGILGSGASATVYKCVLTVDDENFIAVKRLDKIVRECEQEFKTEVNAIGHTNHKILVNLLGFCNEGQHQLLVYDFMSNGSLSSFPFGSSRPSWYQIVQIAMGISKGLHYLHEECNTQIIHCDIKPENILLGGSYTERISDFGLAKLLKMYQSRTTTMIRGTKGYVAPEWFRNRPITPKVDIYSFGVLLLEIICCRFNVKPSVEDKNQIIPVDWAYDKYKKGRMDLLVENDEEKMNDMKRVEKFVTISIWCIQEDPLLRPSMKNVLQMLEDATEVLVPTCPFPTTSV</sequence>
<dbReference type="AlphaFoldDB" id="A0A7N2KL59"/>
<dbReference type="OMA" id="CINELHA"/>
<name>A0A7N2KL59_QUELO</name>
<dbReference type="Pfam" id="PF01453">
    <property type="entry name" value="B_lectin"/>
    <property type="match status" value="1"/>
</dbReference>
<keyword evidence="1" id="KW-0245">EGF-like domain</keyword>
<dbReference type="Gene3D" id="2.90.10.10">
    <property type="entry name" value="Bulb-type lectin domain"/>
    <property type="match status" value="1"/>
</dbReference>
<evidence type="ECO:0000256" key="8">
    <source>
        <dbReference type="ARBA" id="ARBA00023180"/>
    </source>
</evidence>
<evidence type="ECO:0000256" key="9">
    <source>
        <dbReference type="PROSITE-ProRule" id="PRU10141"/>
    </source>
</evidence>
<feature type="binding site" evidence="9">
    <location>
        <position position="283"/>
    </location>
    <ligand>
        <name>ATP</name>
        <dbReference type="ChEBI" id="CHEBI:30616"/>
    </ligand>
</feature>
<dbReference type="Gramene" id="QL01p007167:mrna">
    <property type="protein sequence ID" value="QL01p007167:mrna"/>
    <property type="gene ID" value="QL01p007167"/>
</dbReference>
<dbReference type="GO" id="GO:0004672">
    <property type="term" value="F:protein kinase activity"/>
    <property type="evidence" value="ECO:0007669"/>
    <property type="project" value="InterPro"/>
</dbReference>
<organism evidence="12 13">
    <name type="scientific">Quercus lobata</name>
    <name type="common">Valley oak</name>
    <dbReference type="NCBI Taxonomy" id="97700"/>
    <lineage>
        <taxon>Eukaryota</taxon>
        <taxon>Viridiplantae</taxon>
        <taxon>Streptophyta</taxon>
        <taxon>Embryophyta</taxon>
        <taxon>Tracheophyta</taxon>
        <taxon>Spermatophyta</taxon>
        <taxon>Magnoliopsida</taxon>
        <taxon>eudicotyledons</taxon>
        <taxon>Gunneridae</taxon>
        <taxon>Pentapetalae</taxon>
        <taxon>rosids</taxon>
        <taxon>fabids</taxon>
        <taxon>Fagales</taxon>
        <taxon>Fagaceae</taxon>
        <taxon>Quercus</taxon>
    </lineage>
</organism>
<dbReference type="Proteomes" id="UP000594261">
    <property type="component" value="Chromosome 1"/>
</dbReference>
<dbReference type="InParanoid" id="A0A7N2KL59"/>
<dbReference type="InterPro" id="IPR008271">
    <property type="entry name" value="Ser/Thr_kinase_AS"/>
</dbReference>
<dbReference type="InterPro" id="IPR036426">
    <property type="entry name" value="Bulb-type_lectin_dom_sf"/>
</dbReference>
<dbReference type="PANTHER" id="PTHR47976:SF108">
    <property type="entry name" value="G-TYPE LECTIN S-RECEPTOR-LIKE SERINE_THREONINE-PROTEIN KINASE LECRK1"/>
    <property type="match status" value="1"/>
</dbReference>
<dbReference type="GO" id="GO:0005524">
    <property type="term" value="F:ATP binding"/>
    <property type="evidence" value="ECO:0007669"/>
    <property type="project" value="UniProtKB-UniRule"/>
</dbReference>
<keyword evidence="2" id="KW-0808">Transferase</keyword>
<dbReference type="SUPFAM" id="SSF51110">
    <property type="entry name" value="alpha-D-mannose-specific plant lectins"/>
    <property type="match status" value="1"/>
</dbReference>
<evidence type="ECO:0000256" key="6">
    <source>
        <dbReference type="ARBA" id="ARBA00022840"/>
    </source>
</evidence>
<keyword evidence="3" id="KW-0732">Signal</keyword>
<evidence type="ECO:0000256" key="5">
    <source>
        <dbReference type="ARBA" id="ARBA00022777"/>
    </source>
</evidence>